<evidence type="ECO:0000313" key="1">
    <source>
        <dbReference type="EMBL" id="GFR93110.1"/>
    </source>
</evidence>
<proteinExistence type="predicted"/>
<protein>
    <submittedName>
        <fullName evidence="1">Uncharacterized protein</fullName>
    </submittedName>
</protein>
<gene>
    <name evidence="1" type="ORF">ElyMa_004370900</name>
</gene>
<organism evidence="1 2">
    <name type="scientific">Elysia marginata</name>
    <dbReference type="NCBI Taxonomy" id="1093978"/>
    <lineage>
        <taxon>Eukaryota</taxon>
        <taxon>Metazoa</taxon>
        <taxon>Spiralia</taxon>
        <taxon>Lophotrochozoa</taxon>
        <taxon>Mollusca</taxon>
        <taxon>Gastropoda</taxon>
        <taxon>Heterobranchia</taxon>
        <taxon>Euthyneura</taxon>
        <taxon>Panpulmonata</taxon>
        <taxon>Sacoglossa</taxon>
        <taxon>Placobranchoidea</taxon>
        <taxon>Plakobranchidae</taxon>
        <taxon>Elysia</taxon>
    </lineage>
</organism>
<keyword evidence="2" id="KW-1185">Reference proteome</keyword>
<sequence>MVQSELDPLSPLTRNNPQPSINIPFRRSIRVGIKWASWFRGLRVGLLTWRLRVQFPTTTHIRVVFGKQLIHFLSPSTCNIGDSLQAVLEICGMLVFERQPAAVLSMSCSGTRVEFALVCKLKACLGKGVTS</sequence>
<dbReference type="AlphaFoldDB" id="A0AAV4H935"/>
<dbReference type="Proteomes" id="UP000762676">
    <property type="component" value="Unassembled WGS sequence"/>
</dbReference>
<name>A0AAV4H935_9GAST</name>
<evidence type="ECO:0000313" key="2">
    <source>
        <dbReference type="Proteomes" id="UP000762676"/>
    </source>
</evidence>
<reference evidence="1 2" key="1">
    <citation type="journal article" date="2021" name="Elife">
        <title>Chloroplast acquisition without the gene transfer in kleptoplastic sea slugs, Plakobranchus ocellatus.</title>
        <authorList>
            <person name="Maeda T."/>
            <person name="Takahashi S."/>
            <person name="Yoshida T."/>
            <person name="Shimamura S."/>
            <person name="Takaki Y."/>
            <person name="Nagai Y."/>
            <person name="Toyoda A."/>
            <person name="Suzuki Y."/>
            <person name="Arimoto A."/>
            <person name="Ishii H."/>
            <person name="Satoh N."/>
            <person name="Nishiyama T."/>
            <person name="Hasebe M."/>
            <person name="Maruyama T."/>
            <person name="Minagawa J."/>
            <person name="Obokata J."/>
            <person name="Shigenobu S."/>
        </authorList>
    </citation>
    <scope>NUCLEOTIDE SEQUENCE [LARGE SCALE GENOMIC DNA]</scope>
</reference>
<accession>A0AAV4H935</accession>
<comment type="caution">
    <text evidence="1">The sequence shown here is derived from an EMBL/GenBank/DDBJ whole genome shotgun (WGS) entry which is preliminary data.</text>
</comment>
<dbReference type="EMBL" id="BMAT01008813">
    <property type="protein sequence ID" value="GFR93110.1"/>
    <property type="molecule type" value="Genomic_DNA"/>
</dbReference>